<dbReference type="Gene3D" id="3.10.450.530">
    <property type="entry name" value="Ribonuclease toxin, BrnT, of type II toxin-antitoxin system"/>
    <property type="match status" value="1"/>
</dbReference>
<gene>
    <name evidence="1" type="ORF">G5575_10680</name>
</gene>
<dbReference type="AlphaFoldDB" id="A0A6M1SRQ4"/>
<sequence>MAIEFDEEKDRTNIVKHQISLARAGELEILTVLEDNRFDYGEVRYRAWGLIDGETYCLVFTSRGGEVRAISLRRAHEKEMNRYVFKPEL</sequence>
<comment type="caution">
    <text evidence="1">The sequence shown here is derived from an EMBL/GenBank/DDBJ whole genome shotgun (WGS) entry which is preliminary data.</text>
</comment>
<dbReference type="InterPro" id="IPR007460">
    <property type="entry name" value="BrnT_toxin"/>
</dbReference>
<dbReference type="Pfam" id="PF04365">
    <property type="entry name" value="BrnT_toxin"/>
    <property type="match status" value="1"/>
</dbReference>
<name>A0A6M1SRQ4_9HYPH</name>
<reference evidence="1 2" key="2">
    <citation type="submission" date="2020-03" db="EMBL/GenBank/DDBJ databases">
        <title>Devosia chinhatensis sp. nov., isolated from a hexachlorocyclohexane (HCH) dump site in India.</title>
        <authorList>
            <person name="Kumar M."/>
            <person name="Lal R."/>
        </authorList>
    </citation>
    <scope>NUCLEOTIDE SEQUENCE [LARGE SCALE GENOMIC DNA]</scope>
    <source>
        <strain evidence="1 2">H239</strain>
    </source>
</reference>
<keyword evidence="2" id="KW-1185">Reference proteome</keyword>
<evidence type="ECO:0000313" key="1">
    <source>
        <dbReference type="EMBL" id="NGP18062.1"/>
    </source>
</evidence>
<dbReference type="RefSeq" id="WP_164534298.1">
    <property type="nucleotide sequence ID" value="NZ_JAALFG010000002.1"/>
</dbReference>
<proteinExistence type="predicted"/>
<dbReference type="Proteomes" id="UP000474802">
    <property type="component" value="Unassembled WGS sequence"/>
</dbReference>
<reference evidence="1 2" key="1">
    <citation type="submission" date="2020-02" db="EMBL/GenBank/DDBJ databases">
        <authorList>
            <person name="Khan S.A."/>
            <person name="Jeon C.O."/>
            <person name="Chun B.H."/>
        </authorList>
    </citation>
    <scope>NUCLEOTIDE SEQUENCE [LARGE SCALE GENOMIC DNA]</scope>
    <source>
        <strain evidence="1 2">H239</strain>
    </source>
</reference>
<organism evidence="1 2">
    <name type="scientific">Devosia aurantiaca</name>
    <dbReference type="NCBI Taxonomy" id="2714858"/>
    <lineage>
        <taxon>Bacteria</taxon>
        <taxon>Pseudomonadati</taxon>
        <taxon>Pseudomonadota</taxon>
        <taxon>Alphaproteobacteria</taxon>
        <taxon>Hyphomicrobiales</taxon>
        <taxon>Devosiaceae</taxon>
        <taxon>Devosia</taxon>
    </lineage>
</organism>
<dbReference type="EMBL" id="JAALFG010000002">
    <property type="protein sequence ID" value="NGP18062.1"/>
    <property type="molecule type" value="Genomic_DNA"/>
</dbReference>
<dbReference type="InterPro" id="IPR038573">
    <property type="entry name" value="BrnT_sf"/>
</dbReference>
<accession>A0A6M1SRQ4</accession>
<protein>
    <submittedName>
        <fullName evidence="1">BrnT family toxin</fullName>
    </submittedName>
</protein>
<evidence type="ECO:0000313" key="2">
    <source>
        <dbReference type="Proteomes" id="UP000474802"/>
    </source>
</evidence>